<dbReference type="RefSeq" id="WP_216623595.1">
    <property type="nucleotide sequence ID" value="NZ_JABFJW010000838.1"/>
</dbReference>
<feature type="non-terminal residue" evidence="2">
    <location>
        <position position="1"/>
    </location>
</feature>
<organism evidence="2 3">
    <name type="scientific">Corallococcus exercitus</name>
    <dbReference type="NCBI Taxonomy" id="2316736"/>
    <lineage>
        <taxon>Bacteria</taxon>
        <taxon>Pseudomonadati</taxon>
        <taxon>Myxococcota</taxon>
        <taxon>Myxococcia</taxon>
        <taxon>Myxococcales</taxon>
        <taxon>Cystobacterineae</taxon>
        <taxon>Myxococcaceae</taxon>
        <taxon>Corallococcus</taxon>
    </lineage>
</organism>
<dbReference type="Proteomes" id="UP000528460">
    <property type="component" value="Unassembled WGS sequence"/>
</dbReference>
<evidence type="ECO:0000313" key="2">
    <source>
        <dbReference type="EMBL" id="NOK15394.1"/>
    </source>
</evidence>
<protein>
    <submittedName>
        <fullName evidence="2">DNA primase</fullName>
    </submittedName>
</protein>
<accession>A0A7Y4K231</accession>
<feature type="region of interest" description="Disordered" evidence="1">
    <location>
        <begin position="1"/>
        <end position="46"/>
    </location>
</feature>
<evidence type="ECO:0000313" key="3">
    <source>
        <dbReference type="Proteomes" id="UP000528460"/>
    </source>
</evidence>
<name>A0A7Y4K231_9BACT</name>
<comment type="caution">
    <text evidence="2">The sequence shown here is derived from an EMBL/GenBank/DDBJ whole genome shotgun (WGS) entry which is preliminary data.</text>
</comment>
<dbReference type="EMBL" id="JABFJW010000838">
    <property type="protein sequence ID" value="NOK15394.1"/>
    <property type="molecule type" value="Genomic_DNA"/>
</dbReference>
<dbReference type="AlphaFoldDB" id="A0A7Y4K231"/>
<feature type="compositionally biased region" description="Basic and acidic residues" evidence="1">
    <location>
        <begin position="23"/>
        <end position="46"/>
    </location>
</feature>
<sequence>QYPIHRVDDVGSLKDLQPPGETEPWKKAIEKRKESAQKERRSKEAQFEDAVNNCNFGEPPTVKDVVEWFGKSGKEVSERTIRDWIKRYGYVLQDGVIIKDSGDDHD</sequence>
<reference evidence="2 3" key="1">
    <citation type="submission" date="2020-05" db="EMBL/GenBank/DDBJ databases">
        <authorList>
            <person name="Whitworth D."/>
        </authorList>
    </citation>
    <scope>NUCLEOTIDE SEQUENCE [LARGE SCALE GENOMIC DNA]</scope>
    <source>
        <strain evidence="2 3">CA046A</strain>
    </source>
</reference>
<gene>
    <name evidence="2" type="ORF">HNS30_41000</name>
</gene>
<feature type="compositionally biased region" description="Basic and acidic residues" evidence="1">
    <location>
        <begin position="1"/>
        <end position="12"/>
    </location>
</feature>
<evidence type="ECO:0000256" key="1">
    <source>
        <dbReference type="SAM" id="MobiDB-lite"/>
    </source>
</evidence>
<proteinExistence type="predicted"/>